<reference evidence="1 2" key="2">
    <citation type="journal article" date="2022" name="Mol. Ecol. Resour.">
        <title>The genomes of chicory, endive, great burdock and yacon provide insights into Asteraceae paleo-polyploidization history and plant inulin production.</title>
        <authorList>
            <person name="Fan W."/>
            <person name="Wang S."/>
            <person name="Wang H."/>
            <person name="Wang A."/>
            <person name="Jiang F."/>
            <person name="Liu H."/>
            <person name="Zhao H."/>
            <person name="Xu D."/>
            <person name="Zhang Y."/>
        </authorList>
    </citation>
    <scope>NUCLEOTIDE SEQUENCE [LARGE SCALE GENOMIC DNA]</scope>
    <source>
        <strain evidence="2">cv. Niubang</strain>
    </source>
</reference>
<dbReference type="Proteomes" id="UP001055879">
    <property type="component" value="Linkage Group LG09"/>
</dbReference>
<proteinExistence type="predicted"/>
<gene>
    <name evidence="1" type="ORF">L6452_28582</name>
</gene>
<evidence type="ECO:0000313" key="2">
    <source>
        <dbReference type="Proteomes" id="UP001055879"/>
    </source>
</evidence>
<protein>
    <submittedName>
        <fullName evidence="1">Uncharacterized protein</fullName>
    </submittedName>
</protein>
<reference evidence="2" key="1">
    <citation type="journal article" date="2022" name="Mol. Ecol. Resour.">
        <title>The genomes of chicory, endive, great burdock and yacon provide insights into Asteraceae palaeo-polyploidization history and plant inulin production.</title>
        <authorList>
            <person name="Fan W."/>
            <person name="Wang S."/>
            <person name="Wang H."/>
            <person name="Wang A."/>
            <person name="Jiang F."/>
            <person name="Liu H."/>
            <person name="Zhao H."/>
            <person name="Xu D."/>
            <person name="Zhang Y."/>
        </authorList>
    </citation>
    <scope>NUCLEOTIDE SEQUENCE [LARGE SCALE GENOMIC DNA]</scope>
    <source>
        <strain evidence="2">cv. Niubang</strain>
    </source>
</reference>
<name>A0ACB8ZYV2_ARCLA</name>
<comment type="caution">
    <text evidence="1">The sequence shown here is derived from an EMBL/GenBank/DDBJ whole genome shotgun (WGS) entry which is preliminary data.</text>
</comment>
<organism evidence="1 2">
    <name type="scientific">Arctium lappa</name>
    <name type="common">Greater burdock</name>
    <name type="synonym">Lappa major</name>
    <dbReference type="NCBI Taxonomy" id="4217"/>
    <lineage>
        <taxon>Eukaryota</taxon>
        <taxon>Viridiplantae</taxon>
        <taxon>Streptophyta</taxon>
        <taxon>Embryophyta</taxon>
        <taxon>Tracheophyta</taxon>
        <taxon>Spermatophyta</taxon>
        <taxon>Magnoliopsida</taxon>
        <taxon>eudicotyledons</taxon>
        <taxon>Gunneridae</taxon>
        <taxon>Pentapetalae</taxon>
        <taxon>asterids</taxon>
        <taxon>campanulids</taxon>
        <taxon>Asterales</taxon>
        <taxon>Asteraceae</taxon>
        <taxon>Carduoideae</taxon>
        <taxon>Cardueae</taxon>
        <taxon>Arctiinae</taxon>
        <taxon>Arctium</taxon>
    </lineage>
</organism>
<sequence>MTVMVKLNVSMLKDIIDDIDFCFKLAKEESVIILPGVMVGLKNWVWMTYAAEPSLLEEALERVKTFCHSHCY</sequence>
<keyword evidence="2" id="KW-1185">Reference proteome</keyword>
<accession>A0ACB8ZYV2</accession>
<dbReference type="EMBL" id="CM042055">
    <property type="protein sequence ID" value="KAI3702830.1"/>
    <property type="molecule type" value="Genomic_DNA"/>
</dbReference>
<evidence type="ECO:0000313" key="1">
    <source>
        <dbReference type="EMBL" id="KAI3702830.1"/>
    </source>
</evidence>